<dbReference type="Proteomes" id="UP000254893">
    <property type="component" value="Unassembled WGS sequence"/>
</dbReference>
<feature type="chain" id="PRO_5017004000" evidence="1">
    <location>
        <begin position="26"/>
        <end position="292"/>
    </location>
</feature>
<dbReference type="Pfam" id="PF01963">
    <property type="entry name" value="TraB_PrgY_gumN"/>
    <property type="match status" value="1"/>
</dbReference>
<dbReference type="CDD" id="cd14789">
    <property type="entry name" value="Tiki"/>
    <property type="match status" value="1"/>
</dbReference>
<dbReference type="RefSeq" id="WP_115170001.1">
    <property type="nucleotide sequence ID" value="NZ_UGYW01000002.1"/>
</dbReference>
<dbReference type="PANTHER" id="PTHR40590:SF1">
    <property type="entry name" value="CYTOPLASMIC PROTEIN"/>
    <property type="match status" value="1"/>
</dbReference>
<dbReference type="AlphaFoldDB" id="A0A380BZD1"/>
<feature type="signal peptide" evidence="1">
    <location>
        <begin position="1"/>
        <end position="25"/>
    </location>
</feature>
<evidence type="ECO:0000313" key="3">
    <source>
        <dbReference type="Proteomes" id="UP000254893"/>
    </source>
</evidence>
<name>A0A380BZD1_SPHSI</name>
<dbReference type="PANTHER" id="PTHR40590">
    <property type="entry name" value="CYTOPLASMIC PROTEIN-RELATED"/>
    <property type="match status" value="1"/>
</dbReference>
<evidence type="ECO:0000313" key="2">
    <source>
        <dbReference type="EMBL" id="SUJ09923.1"/>
    </source>
</evidence>
<dbReference type="InterPro" id="IPR002816">
    <property type="entry name" value="TraB/PrgY/GumN_fam"/>
</dbReference>
<protein>
    <submittedName>
        <fullName evidence="2">TraB family</fullName>
    </submittedName>
</protein>
<evidence type="ECO:0000256" key="1">
    <source>
        <dbReference type="SAM" id="SignalP"/>
    </source>
</evidence>
<sequence length="292" mass="33167">MKRNNMKNLVAFIAVVCFLINSAFAQTSPVKEKSLLWKIEGKDLKAPSYLFGTVHMLARKNFEMSAKAIDAMDKTSRVYLEINMAAPNLAEESQKYMMSDKTISSQIKPEEIALVDEVLGKKLGLTLAQVDKVKPMFLIAMIMQKSFTEPMASFEEEIIKHTKQQGKTIEGLSSIEEQYSFADKIFETSDFPSYLKSMDEFDIQSILSHIYQLYKEENIAGMDELLLKYTSSNPETYRQLLPVRNHLWADRMPALMSETPTFFAVGSGHLSGEEGVINLLRQKGYIVIPVYN</sequence>
<dbReference type="InterPro" id="IPR047111">
    <property type="entry name" value="YbaP-like"/>
</dbReference>
<accession>A0A380BZD1</accession>
<reference evidence="2 3" key="1">
    <citation type="submission" date="2018-06" db="EMBL/GenBank/DDBJ databases">
        <authorList>
            <consortium name="Pathogen Informatics"/>
            <person name="Doyle S."/>
        </authorList>
    </citation>
    <scope>NUCLEOTIDE SEQUENCE [LARGE SCALE GENOMIC DNA]</scope>
    <source>
        <strain evidence="2 3">NCTC11388</strain>
    </source>
</reference>
<dbReference type="EMBL" id="UGYW01000002">
    <property type="protein sequence ID" value="SUJ09923.1"/>
    <property type="molecule type" value="Genomic_DNA"/>
</dbReference>
<gene>
    <name evidence="2" type="ORF">NCTC11388_02026</name>
</gene>
<proteinExistence type="predicted"/>
<organism evidence="2 3">
    <name type="scientific">Sphingobacterium spiritivorum</name>
    <name type="common">Flavobacterium spiritivorum</name>
    <dbReference type="NCBI Taxonomy" id="258"/>
    <lineage>
        <taxon>Bacteria</taxon>
        <taxon>Pseudomonadati</taxon>
        <taxon>Bacteroidota</taxon>
        <taxon>Sphingobacteriia</taxon>
        <taxon>Sphingobacteriales</taxon>
        <taxon>Sphingobacteriaceae</taxon>
        <taxon>Sphingobacterium</taxon>
    </lineage>
</organism>
<keyword evidence="1" id="KW-0732">Signal</keyword>